<name>A0A3Q1FTF7_9TELE</name>
<dbReference type="GeneTree" id="ENSGT01120000271828"/>
<evidence type="ECO:0000256" key="1">
    <source>
        <dbReference type="ARBA" id="ARBA00023180"/>
    </source>
</evidence>
<dbReference type="Pfam" id="PF00129">
    <property type="entry name" value="MHC_I"/>
    <property type="match status" value="1"/>
</dbReference>
<evidence type="ECO:0000313" key="6">
    <source>
        <dbReference type="Proteomes" id="UP000257200"/>
    </source>
</evidence>
<feature type="chain" id="PRO_5018595698" description="MHC class I-like antigen recognition-like domain-containing protein" evidence="3">
    <location>
        <begin position="18"/>
        <end position="202"/>
    </location>
</feature>
<dbReference type="InterPro" id="IPR001039">
    <property type="entry name" value="MHC_I_a_a1/a2"/>
</dbReference>
<dbReference type="PANTHER" id="PTHR16675">
    <property type="entry name" value="MHC CLASS I-RELATED"/>
    <property type="match status" value="1"/>
</dbReference>
<dbReference type="InterPro" id="IPR011161">
    <property type="entry name" value="MHC_I-like_Ag-recog"/>
</dbReference>
<keyword evidence="3" id="KW-0732">Signal</keyword>
<evidence type="ECO:0000256" key="2">
    <source>
        <dbReference type="RuleBase" id="RU004439"/>
    </source>
</evidence>
<sequence length="202" mass="23244">MKILILMFLMGIGGVTADTHSLKYFYTGSSEVPNFPEFVAVGMVDDVQMYYYDSNTMTAVAKQDWMKKVIDDNPEYLESQTGISQGHQQAFKASIEILKPRFNQTGGVHMFQFMYSCESDETNEVNGYFQFGYDGEDFISFDMDKETWTAAKQQAFITQNSWNNDKALIAQTKNYLKQICPEWLKKYVNYGKSSLMRKGKIT</sequence>
<feature type="signal peptide" evidence="3">
    <location>
        <begin position="1"/>
        <end position="17"/>
    </location>
</feature>
<keyword evidence="1" id="KW-0325">Glycoprotein</keyword>
<keyword evidence="6" id="KW-1185">Reference proteome</keyword>
<dbReference type="InterPro" id="IPR011162">
    <property type="entry name" value="MHC_I/II-like_Ag-recog"/>
</dbReference>
<dbReference type="GO" id="GO:0009897">
    <property type="term" value="C:external side of plasma membrane"/>
    <property type="evidence" value="ECO:0007669"/>
    <property type="project" value="TreeGrafter"/>
</dbReference>
<dbReference type="PRINTS" id="PR01638">
    <property type="entry name" value="MHCCLASSI"/>
</dbReference>
<dbReference type="InterPro" id="IPR050208">
    <property type="entry name" value="MHC_class-I_related"/>
</dbReference>
<feature type="domain" description="MHC class I-like antigen recognition-like" evidence="4">
    <location>
        <begin position="19"/>
        <end position="195"/>
    </location>
</feature>
<dbReference type="Ensembl" id="ENSAPOT00000028649.1">
    <property type="protein sequence ID" value="ENSAPOP00000018907.1"/>
    <property type="gene ID" value="ENSAPOG00000022279.1"/>
</dbReference>
<comment type="similarity">
    <text evidence="2">Belongs to the MHC class I family.</text>
</comment>
<accession>A0A3Q1FTF7</accession>
<organism evidence="5 6">
    <name type="scientific">Acanthochromis polyacanthus</name>
    <name type="common">spiny chromis</name>
    <dbReference type="NCBI Taxonomy" id="80966"/>
    <lineage>
        <taxon>Eukaryota</taxon>
        <taxon>Metazoa</taxon>
        <taxon>Chordata</taxon>
        <taxon>Craniata</taxon>
        <taxon>Vertebrata</taxon>
        <taxon>Euteleostomi</taxon>
        <taxon>Actinopterygii</taxon>
        <taxon>Neopterygii</taxon>
        <taxon>Teleostei</taxon>
        <taxon>Neoteleostei</taxon>
        <taxon>Acanthomorphata</taxon>
        <taxon>Ovalentaria</taxon>
        <taxon>Pomacentridae</taxon>
        <taxon>Acanthochromis</taxon>
    </lineage>
</organism>
<dbReference type="InParanoid" id="A0A3Q1FTF7"/>
<protein>
    <recommendedName>
        <fullName evidence="4">MHC class I-like antigen recognition-like domain-containing protein</fullName>
    </recommendedName>
</protein>
<proteinExistence type="inferred from homology"/>
<reference evidence="5" key="1">
    <citation type="submission" date="2025-08" db="UniProtKB">
        <authorList>
            <consortium name="Ensembl"/>
        </authorList>
    </citation>
    <scope>IDENTIFICATION</scope>
</reference>
<evidence type="ECO:0000313" key="5">
    <source>
        <dbReference type="Ensembl" id="ENSAPOP00000018907.1"/>
    </source>
</evidence>
<dbReference type="Proteomes" id="UP000257200">
    <property type="component" value="Unplaced"/>
</dbReference>
<evidence type="ECO:0000259" key="4">
    <source>
        <dbReference type="Pfam" id="PF00129"/>
    </source>
</evidence>
<dbReference type="PANTHER" id="PTHR16675:SF237">
    <property type="entry name" value="MHC CLASS I ANTIGEN TRANSCRIPT VARIANT 1-RELATED"/>
    <property type="match status" value="1"/>
</dbReference>
<dbReference type="AlphaFoldDB" id="A0A3Q1FTF7"/>
<dbReference type="Gene3D" id="3.30.500.10">
    <property type="entry name" value="MHC class I-like antigen recognition-like"/>
    <property type="match status" value="1"/>
</dbReference>
<dbReference type="FunFam" id="3.30.500.10:FF:000001">
    <property type="entry name" value="H-2 class I histocompatibility antigen, alpha chain"/>
    <property type="match status" value="1"/>
</dbReference>
<dbReference type="InterPro" id="IPR037055">
    <property type="entry name" value="MHC_I-like_Ag-recog_sf"/>
</dbReference>
<evidence type="ECO:0000256" key="3">
    <source>
        <dbReference type="SAM" id="SignalP"/>
    </source>
</evidence>
<dbReference type="GO" id="GO:0006955">
    <property type="term" value="P:immune response"/>
    <property type="evidence" value="ECO:0007669"/>
    <property type="project" value="TreeGrafter"/>
</dbReference>
<dbReference type="SUPFAM" id="SSF54452">
    <property type="entry name" value="MHC antigen-recognition domain"/>
    <property type="match status" value="1"/>
</dbReference>
<reference evidence="5" key="2">
    <citation type="submission" date="2025-09" db="UniProtKB">
        <authorList>
            <consortium name="Ensembl"/>
        </authorList>
    </citation>
    <scope>IDENTIFICATION</scope>
</reference>
<dbReference type="GO" id="GO:0005615">
    <property type="term" value="C:extracellular space"/>
    <property type="evidence" value="ECO:0007669"/>
    <property type="project" value="TreeGrafter"/>
</dbReference>